<dbReference type="SUPFAM" id="SSF54593">
    <property type="entry name" value="Glyoxalase/Bleomycin resistance protein/Dihydroxybiphenyl dioxygenase"/>
    <property type="match status" value="1"/>
</dbReference>
<accession>A0A381XYL5</accession>
<feature type="non-terminal residue" evidence="2">
    <location>
        <position position="77"/>
    </location>
</feature>
<feature type="domain" description="VOC" evidence="1">
    <location>
        <begin position="27"/>
        <end position="77"/>
    </location>
</feature>
<dbReference type="InterPro" id="IPR037523">
    <property type="entry name" value="VOC_core"/>
</dbReference>
<dbReference type="EMBL" id="UINC01016874">
    <property type="protein sequence ID" value="SVA69926.1"/>
    <property type="molecule type" value="Genomic_DNA"/>
</dbReference>
<gene>
    <name evidence="2" type="ORF">METZ01_LOCUS122780</name>
</gene>
<evidence type="ECO:0000259" key="1">
    <source>
        <dbReference type="PROSITE" id="PS51819"/>
    </source>
</evidence>
<name>A0A381XYL5_9ZZZZ</name>
<reference evidence="2" key="1">
    <citation type="submission" date="2018-05" db="EMBL/GenBank/DDBJ databases">
        <authorList>
            <person name="Lanie J.A."/>
            <person name="Ng W.-L."/>
            <person name="Kazmierczak K.M."/>
            <person name="Andrzejewski T.M."/>
            <person name="Davidsen T.M."/>
            <person name="Wayne K.J."/>
            <person name="Tettelin H."/>
            <person name="Glass J.I."/>
            <person name="Rusch D."/>
            <person name="Podicherti R."/>
            <person name="Tsui H.-C.T."/>
            <person name="Winkler M.E."/>
        </authorList>
    </citation>
    <scope>NUCLEOTIDE SEQUENCE</scope>
</reference>
<dbReference type="InterPro" id="IPR029068">
    <property type="entry name" value="Glyas_Bleomycin-R_OHBP_Dase"/>
</dbReference>
<evidence type="ECO:0000313" key="2">
    <source>
        <dbReference type="EMBL" id="SVA69926.1"/>
    </source>
</evidence>
<dbReference type="AlphaFoldDB" id="A0A381XYL5"/>
<dbReference type="InterPro" id="IPR004360">
    <property type="entry name" value="Glyas_Fos-R_dOase_dom"/>
</dbReference>
<dbReference type="Pfam" id="PF00903">
    <property type="entry name" value="Glyoxalase"/>
    <property type="match status" value="1"/>
</dbReference>
<sequence>MTGEGRIGLSPVIFHSTAADGGVMANRIKHIALQTENPAETAEWYKNVFGLDELRRIPAETGEEGVWLTDGYIYFAI</sequence>
<proteinExistence type="predicted"/>
<organism evidence="2">
    <name type="scientific">marine metagenome</name>
    <dbReference type="NCBI Taxonomy" id="408172"/>
    <lineage>
        <taxon>unclassified sequences</taxon>
        <taxon>metagenomes</taxon>
        <taxon>ecological metagenomes</taxon>
    </lineage>
</organism>
<dbReference type="Gene3D" id="3.10.180.10">
    <property type="entry name" value="2,3-Dihydroxybiphenyl 1,2-Dioxygenase, domain 1"/>
    <property type="match status" value="1"/>
</dbReference>
<dbReference type="PROSITE" id="PS51819">
    <property type="entry name" value="VOC"/>
    <property type="match status" value="1"/>
</dbReference>
<protein>
    <recommendedName>
        <fullName evidence="1">VOC domain-containing protein</fullName>
    </recommendedName>
</protein>